<dbReference type="SUPFAM" id="SSF51569">
    <property type="entry name" value="Aldolase"/>
    <property type="match status" value="1"/>
</dbReference>
<comment type="caution">
    <text evidence="2">The sequence shown here is derived from an EMBL/GenBank/DDBJ whole genome shotgun (WGS) entry which is preliminary data.</text>
</comment>
<organism evidence="2 3">
    <name type="scientific">Ralstonia condita</name>
    <dbReference type="NCBI Taxonomy" id="3058600"/>
    <lineage>
        <taxon>Bacteria</taxon>
        <taxon>Pseudomonadati</taxon>
        <taxon>Pseudomonadota</taxon>
        <taxon>Betaproteobacteria</taxon>
        <taxon>Burkholderiales</taxon>
        <taxon>Burkholderiaceae</taxon>
        <taxon>Ralstonia</taxon>
    </lineage>
</organism>
<evidence type="ECO:0000313" key="2">
    <source>
        <dbReference type="EMBL" id="CAJ0782008.1"/>
    </source>
</evidence>
<dbReference type="EMBL" id="CATYWO010000001">
    <property type="protein sequence ID" value="CAJ0782008.1"/>
    <property type="molecule type" value="Genomic_DNA"/>
</dbReference>
<protein>
    <submittedName>
        <fullName evidence="2">Uncharacterized protein</fullName>
    </submittedName>
</protein>
<dbReference type="Gene3D" id="3.20.20.70">
    <property type="entry name" value="Aldolase class I"/>
    <property type="match status" value="1"/>
</dbReference>
<evidence type="ECO:0000256" key="1">
    <source>
        <dbReference type="SAM" id="MobiDB-lite"/>
    </source>
</evidence>
<sequence>MSQGERRIIGVMVESNLEAGRHDLKPGVPLQYGASITGAPELDAD</sequence>
<feature type="region of interest" description="Disordered" evidence="1">
    <location>
        <begin position="22"/>
        <end position="45"/>
    </location>
</feature>
<keyword evidence="3" id="KW-1185">Reference proteome</keyword>
<dbReference type="Proteomes" id="UP001189616">
    <property type="component" value="Unassembled WGS sequence"/>
</dbReference>
<reference evidence="2 3" key="1">
    <citation type="submission" date="2023-07" db="EMBL/GenBank/DDBJ databases">
        <authorList>
            <person name="Peeters C."/>
        </authorList>
    </citation>
    <scope>NUCLEOTIDE SEQUENCE [LARGE SCALE GENOMIC DNA]</scope>
    <source>
        <strain evidence="2 3">LMG 7141</strain>
    </source>
</reference>
<name>A0ABN9ILQ6_9RALS</name>
<gene>
    <name evidence="2" type="ORF">LMG7141_01222</name>
</gene>
<proteinExistence type="predicted"/>
<accession>A0ABN9ILQ6</accession>
<dbReference type="InterPro" id="IPR013785">
    <property type="entry name" value="Aldolase_TIM"/>
</dbReference>
<evidence type="ECO:0000313" key="3">
    <source>
        <dbReference type="Proteomes" id="UP001189616"/>
    </source>
</evidence>